<sequence length="494" mass="57182">MKPLIIVFSLSSVPKSVVLVYQSFKFVLYYKIKFLFGINILKLLLPIAILLLPIVLLYAYFNRKTSDWSLRLFEMTQRLIDKLLSIAPIKRQNATEKALCIVRLDVVGDYILTRNFFAPFKEHYKDYKIVFIGNSIIKDLSVVADSPYVDEFIFLDHSIWNQYNGYIHSRQHAFRFLRYLLKFFIKRYNELLMLKKTHYEIAINPILPWGDILRDDIVMKHLDASFKVSVRHEPFVDRGHHSVYVSGGKISHFYTHLFNIPKVSKFLFEFHQDLFSAFFKTFKGVDLAPVSFGMELPPSSVLKESSQNLFNGLSSRYGVLNLGSSDFFRCYRYFNRIVRYLNEDIQLVICGTTPTEAKEAAKLVKAHKNAISLVGKTNLLEYAYIIKGTEFALGNESSIAHFAAALKVPYIFILSNGSSYATFHPYPRTLCATHHVIYPTEFANLRESKKIWEQRDVNTIKPSAVIASIKEHAPHLLKENTPDDIDKDYFIEEV</sequence>
<evidence type="ECO:0000256" key="3">
    <source>
        <dbReference type="SAM" id="Phobius"/>
    </source>
</evidence>
<organism evidence="4 5">
    <name type="scientific">Helicobacter pylori</name>
    <name type="common">Campylobacter pylori</name>
    <dbReference type="NCBI Taxonomy" id="210"/>
    <lineage>
        <taxon>Bacteria</taxon>
        <taxon>Pseudomonadati</taxon>
        <taxon>Campylobacterota</taxon>
        <taxon>Epsilonproteobacteria</taxon>
        <taxon>Campylobacterales</taxon>
        <taxon>Helicobacteraceae</taxon>
        <taxon>Helicobacter</taxon>
    </lineage>
</organism>
<evidence type="ECO:0000313" key="4">
    <source>
        <dbReference type="EMBL" id="RVZ42900.1"/>
    </source>
</evidence>
<evidence type="ECO:0000313" key="5">
    <source>
        <dbReference type="Proteomes" id="UP000289022"/>
    </source>
</evidence>
<dbReference type="Pfam" id="PF01075">
    <property type="entry name" value="Glyco_transf_9"/>
    <property type="match status" value="1"/>
</dbReference>
<proteinExistence type="predicted"/>
<dbReference type="EMBL" id="RJGP01000057">
    <property type="protein sequence ID" value="RVZ42900.1"/>
    <property type="molecule type" value="Genomic_DNA"/>
</dbReference>
<dbReference type="PANTHER" id="PTHR30160">
    <property type="entry name" value="TETRAACYLDISACCHARIDE 4'-KINASE-RELATED"/>
    <property type="match status" value="1"/>
</dbReference>
<dbReference type="InterPro" id="IPR002201">
    <property type="entry name" value="Glyco_trans_9"/>
</dbReference>
<dbReference type="Proteomes" id="UP000289022">
    <property type="component" value="Unassembled WGS sequence"/>
</dbReference>
<dbReference type="PANTHER" id="PTHR30160:SF1">
    <property type="entry name" value="LIPOPOLYSACCHARIDE 1,2-N-ACETYLGLUCOSAMINETRANSFERASE-RELATED"/>
    <property type="match status" value="1"/>
</dbReference>
<dbReference type="AlphaFoldDB" id="A0A438XY51"/>
<evidence type="ECO:0000256" key="2">
    <source>
        <dbReference type="ARBA" id="ARBA00022679"/>
    </source>
</evidence>
<keyword evidence="3" id="KW-0472">Membrane</keyword>
<protein>
    <submittedName>
        <fullName evidence="4">Lipopolysaccharide heptosyltransferase family protein</fullName>
    </submittedName>
</protein>
<keyword evidence="3" id="KW-0812">Transmembrane</keyword>
<reference evidence="4 5" key="1">
    <citation type="submission" date="2018-11" db="EMBL/GenBank/DDBJ databases">
        <title>Genetic determinants and prediction of antibiotic resistance phenotypes in Helicobacter pylori.</title>
        <authorList>
            <person name="Wagner K."/>
        </authorList>
    </citation>
    <scope>NUCLEOTIDE SEQUENCE [LARGE SCALE GENOMIC DNA]</scope>
    <source>
        <strain evidence="4 5">ZH70</strain>
    </source>
</reference>
<dbReference type="GO" id="GO:0009244">
    <property type="term" value="P:lipopolysaccharide core region biosynthetic process"/>
    <property type="evidence" value="ECO:0007669"/>
    <property type="project" value="TreeGrafter"/>
</dbReference>
<dbReference type="Gene3D" id="3.40.50.2000">
    <property type="entry name" value="Glycogen Phosphorylase B"/>
    <property type="match status" value="2"/>
</dbReference>
<evidence type="ECO:0000256" key="1">
    <source>
        <dbReference type="ARBA" id="ARBA00022676"/>
    </source>
</evidence>
<accession>A0A438XY51</accession>
<dbReference type="CDD" id="cd03789">
    <property type="entry name" value="GT9_LPS_heptosyltransferase"/>
    <property type="match status" value="1"/>
</dbReference>
<keyword evidence="3" id="KW-1133">Transmembrane helix</keyword>
<dbReference type="GO" id="GO:0008713">
    <property type="term" value="F:ADP-heptose-lipopolysaccharide heptosyltransferase activity"/>
    <property type="evidence" value="ECO:0007669"/>
    <property type="project" value="TreeGrafter"/>
</dbReference>
<keyword evidence="1" id="KW-0328">Glycosyltransferase</keyword>
<name>A0A438XY51_HELPX</name>
<dbReference type="GO" id="GO:0005829">
    <property type="term" value="C:cytosol"/>
    <property type="evidence" value="ECO:0007669"/>
    <property type="project" value="TreeGrafter"/>
</dbReference>
<gene>
    <name evidence="4" type="ORF">EC518_02280</name>
</gene>
<comment type="caution">
    <text evidence="4">The sequence shown here is derived from an EMBL/GenBank/DDBJ whole genome shotgun (WGS) entry which is preliminary data.</text>
</comment>
<dbReference type="SUPFAM" id="SSF53756">
    <property type="entry name" value="UDP-Glycosyltransferase/glycogen phosphorylase"/>
    <property type="match status" value="1"/>
</dbReference>
<dbReference type="InterPro" id="IPR051199">
    <property type="entry name" value="LPS_LOS_Heptosyltrfase"/>
</dbReference>
<feature type="transmembrane region" description="Helical" evidence="3">
    <location>
        <begin position="43"/>
        <end position="61"/>
    </location>
</feature>
<keyword evidence="2 4" id="KW-0808">Transferase</keyword>